<dbReference type="OrthoDB" id="9808346at2"/>
<evidence type="ECO:0000259" key="2">
    <source>
        <dbReference type="PROSITE" id="PS51898"/>
    </source>
</evidence>
<dbReference type="PROSITE" id="PS51898">
    <property type="entry name" value="TYR_RECOMBINASE"/>
    <property type="match status" value="1"/>
</dbReference>
<dbReference type="GO" id="GO:0006310">
    <property type="term" value="P:DNA recombination"/>
    <property type="evidence" value="ECO:0007669"/>
    <property type="project" value="UniProtKB-KW"/>
</dbReference>
<dbReference type="RefSeq" id="WP_039287944.1">
    <property type="nucleotide sequence ID" value="NZ_JTDI01000007.1"/>
</dbReference>
<proteinExistence type="predicted"/>
<dbReference type="GO" id="GO:0015074">
    <property type="term" value="P:DNA integration"/>
    <property type="evidence" value="ECO:0007669"/>
    <property type="project" value="InterPro"/>
</dbReference>
<organism evidence="3 4">
    <name type="scientific">Novosphingobium malaysiense</name>
    <dbReference type="NCBI Taxonomy" id="1348853"/>
    <lineage>
        <taxon>Bacteria</taxon>
        <taxon>Pseudomonadati</taxon>
        <taxon>Pseudomonadota</taxon>
        <taxon>Alphaproteobacteria</taxon>
        <taxon>Sphingomonadales</taxon>
        <taxon>Sphingomonadaceae</taxon>
        <taxon>Novosphingobium</taxon>
    </lineage>
</organism>
<keyword evidence="1" id="KW-0233">DNA recombination</keyword>
<accession>A0A0B1ZJ40</accession>
<dbReference type="AlphaFoldDB" id="A0A0B1ZJ40"/>
<dbReference type="Gene3D" id="1.10.443.10">
    <property type="entry name" value="Intergrase catalytic core"/>
    <property type="match status" value="1"/>
</dbReference>
<sequence>MSRENSPLIVGDFWLDKRRDGKSPEIWQIATARDRTVVYRSTKCRDVTKAGAVLRAFEAASRSNTPQSTEEAELLPHLFHYLREQGPDIHRIDTVKSSYRAWIGWLMQDDLGTGAHVIDINKVTTARFRRWRMGPHEWKVTWNGKLYCHRSKGVSGEAVQRNIEDLRSALNHAEAAGRIRAAPKIPSVDKLLRSAPRSLTLTPKQLGAIVAFADQEPAVQCWLWLMIGTGVRPDAALAFRPSSQWHGAVIDLHPVGWPRTNKRNPVVPVIAPLKSVLEDWPSDAEVRSRKTWWRTMRSKLDIPIAVIPKTIRHTVATHLRNSEVPGEQISALLGHKDLRDRLERTSEIYAHPDPLKMRATCRALTKLWTLVEREADKWRADHLLTITDDNNKIIVKRDRSKR</sequence>
<dbReference type="InterPro" id="IPR002104">
    <property type="entry name" value="Integrase_catalytic"/>
</dbReference>
<reference evidence="3 4" key="1">
    <citation type="submission" date="2014-10" db="EMBL/GenBank/DDBJ databases">
        <title>Genome sequence of Novosphingobium malaysiense MUSC 273(T).</title>
        <authorList>
            <person name="Lee L.-H."/>
        </authorList>
    </citation>
    <scope>NUCLEOTIDE SEQUENCE [LARGE SCALE GENOMIC DNA]</scope>
    <source>
        <strain evidence="3 4">MUSC 273</strain>
    </source>
</reference>
<dbReference type="InterPro" id="IPR011010">
    <property type="entry name" value="DNA_brk_join_enz"/>
</dbReference>
<dbReference type="EMBL" id="JTDI01000007">
    <property type="protein sequence ID" value="KHK89313.1"/>
    <property type="molecule type" value="Genomic_DNA"/>
</dbReference>
<dbReference type="InterPro" id="IPR013762">
    <property type="entry name" value="Integrase-like_cat_sf"/>
</dbReference>
<name>A0A0B1ZJ40_9SPHN</name>
<dbReference type="Proteomes" id="UP000031057">
    <property type="component" value="Unassembled WGS sequence"/>
</dbReference>
<dbReference type="GO" id="GO:0003677">
    <property type="term" value="F:DNA binding"/>
    <property type="evidence" value="ECO:0007669"/>
    <property type="project" value="InterPro"/>
</dbReference>
<feature type="domain" description="Tyr recombinase" evidence="2">
    <location>
        <begin position="194"/>
        <end position="362"/>
    </location>
</feature>
<gene>
    <name evidence="3" type="ORF">LK12_19385</name>
</gene>
<evidence type="ECO:0000313" key="3">
    <source>
        <dbReference type="EMBL" id="KHK89313.1"/>
    </source>
</evidence>
<dbReference type="STRING" id="1348853.LK12_19385"/>
<keyword evidence="4" id="KW-1185">Reference proteome</keyword>
<evidence type="ECO:0000256" key="1">
    <source>
        <dbReference type="ARBA" id="ARBA00023172"/>
    </source>
</evidence>
<evidence type="ECO:0000313" key="4">
    <source>
        <dbReference type="Proteomes" id="UP000031057"/>
    </source>
</evidence>
<protein>
    <submittedName>
        <fullName evidence="3">Integrase</fullName>
    </submittedName>
</protein>
<comment type="caution">
    <text evidence="3">The sequence shown here is derived from an EMBL/GenBank/DDBJ whole genome shotgun (WGS) entry which is preliminary data.</text>
</comment>
<dbReference type="SUPFAM" id="SSF56349">
    <property type="entry name" value="DNA breaking-rejoining enzymes"/>
    <property type="match status" value="1"/>
</dbReference>